<dbReference type="SUPFAM" id="SSF55048">
    <property type="entry name" value="Probable ACP-binding domain of malonyl-CoA ACP transacylase"/>
    <property type="match status" value="1"/>
</dbReference>
<sequence>PVSAGTEAELERARNLLADYLEADPEADAALVAHTLQRGRRAFPFRAFTFGRTLDEIVRGLRSRGTDAGVPDHRRDLAFVFPGQGSQHPGMAAELYESEPCFRGELDGCLDLLRGEAATETLWSVTDGEAAATRKLAQTDSAQPALFCVEFALARLWMHWGLEPDFLIGHSLGEYVAGCLSGVFSLEDGIRIVVARGRLMQSMPAGAMLALPLSEQDVVTYLSTQLDLAAVNGPEQVVVSGPVPEIDALEKRLAERGVSGRRLATSHAFHSRMMEPMLGPFEEVMRRVSLSAPRIPIISNTTGRPLSRQQALDPCYWSG</sequence>
<accession>A0A382RL45</accession>
<protein>
    <recommendedName>
        <fullName evidence="2">Malonyl-CoA:ACP transacylase (MAT) domain-containing protein</fullName>
    </recommendedName>
</protein>
<keyword evidence="1" id="KW-0808">Transferase</keyword>
<dbReference type="PANTHER" id="PTHR43775:SF51">
    <property type="entry name" value="INACTIVE PHENOLPHTHIOCEROL SYNTHESIS POLYKETIDE SYNTHASE TYPE I PKS1-RELATED"/>
    <property type="match status" value="1"/>
</dbReference>
<dbReference type="InterPro" id="IPR016035">
    <property type="entry name" value="Acyl_Trfase/lysoPLipase"/>
</dbReference>
<dbReference type="PANTHER" id="PTHR43775">
    <property type="entry name" value="FATTY ACID SYNTHASE"/>
    <property type="match status" value="1"/>
</dbReference>
<dbReference type="EMBL" id="UINC01122536">
    <property type="protein sequence ID" value="SVC98403.1"/>
    <property type="molecule type" value="Genomic_DNA"/>
</dbReference>
<name>A0A382RL45_9ZZZZ</name>
<reference evidence="3" key="1">
    <citation type="submission" date="2018-05" db="EMBL/GenBank/DDBJ databases">
        <authorList>
            <person name="Lanie J.A."/>
            <person name="Ng W.-L."/>
            <person name="Kazmierczak K.M."/>
            <person name="Andrzejewski T.M."/>
            <person name="Davidsen T.M."/>
            <person name="Wayne K.J."/>
            <person name="Tettelin H."/>
            <person name="Glass J.I."/>
            <person name="Rusch D."/>
            <person name="Podicherti R."/>
            <person name="Tsui H.-C.T."/>
            <person name="Winkler M.E."/>
        </authorList>
    </citation>
    <scope>NUCLEOTIDE SEQUENCE</scope>
</reference>
<dbReference type="InterPro" id="IPR001227">
    <property type="entry name" value="Ac_transferase_dom_sf"/>
</dbReference>
<feature type="domain" description="Malonyl-CoA:ACP transacylase (MAT)" evidence="2">
    <location>
        <begin position="80"/>
        <end position="319"/>
    </location>
</feature>
<dbReference type="Pfam" id="PF22621">
    <property type="entry name" value="CurL-like_PKS_C"/>
    <property type="match status" value="1"/>
</dbReference>
<dbReference type="GO" id="GO:0004312">
    <property type="term" value="F:fatty acid synthase activity"/>
    <property type="evidence" value="ECO:0007669"/>
    <property type="project" value="TreeGrafter"/>
</dbReference>
<feature type="non-terminal residue" evidence="3">
    <location>
        <position position="319"/>
    </location>
</feature>
<dbReference type="Gene3D" id="3.30.70.3290">
    <property type="match status" value="1"/>
</dbReference>
<dbReference type="SUPFAM" id="SSF52151">
    <property type="entry name" value="FabD/lysophospholipase-like"/>
    <property type="match status" value="1"/>
</dbReference>
<dbReference type="InterPro" id="IPR050091">
    <property type="entry name" value="PKS_NRPS_Biosynth_Enz"/>
</dbReference>
<dbReference type="InterPro" id="IPR016036">
    <property type="entry name" value="Malonyl_transacylase_ACP-bd"/>
</dbReference>
<gene>
    <name evidence="3" type="ORF">METZ01_LOCUS351257</name>
</gene>
<feature type="non-terminal residue" evidence="3">
    <location>
        <position position="1"/>
    </location>
</feature>
<evidence type="ECO:0000259" key="2">
    <source>
        <dbReference type="SMART" id="SM00827"/>
    </source>
</evidence>
<organism evidence="3">
    <name type="scientific">marine metagenome</name>
    <dbReference type="NCBI Taxonomy" id="408172"/>
    <lineage>
        <taxon>unclassified sequences</taxon>
        <taxon>metagenomes</taxon>
        <taxon>ecological metagenomes</taxon>
    </lineage>
</organism>
<dbReference type="SMART" id="SM00827">
    <property type="entry name" value="PKS_AT"/>
    <property type="match status" value="1"/>
</dbReference>
<dbReference type="AlphaFoldDB" id="A0A382RL45"/>
<dbReference type="InterPro" id="IPR014043">
    <property type="entry name" value="Acyl_transferase_dom"/>
</dbReference>
<proteinExistence type="predicted"/>
<evidence type="ECO:0000313" key="3">
    <source>
        <dbReference type="EMBL" id="SVC98403.1"/>
    </source>
</evidence>
<evidence type="ECO:0000256" key="1">
    <source>
        <dbReference type="ARBA" id="ARBA00022679"/>
    </source>
</evidence>
<dbReference type="Pfam" id="PF00698">
    <property type="entry name" value="Acyl_transf_1"/>
    <property type="match status" value="1"/>
</dbReference>
<dbReference type="Gene3D" id="3.40.366.10">
    <property type="entry name" value="Malonyl-Coenzyme A Acyl Carrier Protein, domain 2"/>
    <property type="match status" value="1"/>
</dbReference>
<dbReference type="GO" id="GO:0006633">
    <property type="term" value="P:fatty acid biosynthetic process"/>
    <property type="evidence" value="ECO:0007669"/>
    <property type="project" value="TreeGrafter"/>
</dbReference>